<gene>
    <name evidence="2" type="ORF">FLAG1_03628</name>
</gene>
<dbReference type="Proteomes" id="UP000037904">
    <property type="component" value="Unassembled WGS sequence"/>
</dbReference>
<feature type="compositionally biased region" description="Polar residues" evidence="1">
    <location>
        <begin position="100"/>
        <end position="176"/>
    </location>
</feature>
<feature type="compositionally biased region" description="Basic residues" evidence="1">
    <location>
        <begin position="187"/>
        <end position="198"/>
    </location>
</feature>
<feature type="region of interest" description="Disordered" evidence="1">
    <location>
        <begin position="486"/>
        <end position="507"/>
    </location>
</feature>
<feature type="region of interest" description="Disordered" evidence="1">
    <location>
        <begin position="318"/>
        <end position="441"/>
    </location>
</feature>
<name>A0A0M9F058_FUSLA</name>
<feature type="compositionally biased region" description="Basic and acidic residues" evidence="1">
    <location>
        <begin position="217"/>
        <end position="243"/>
    </location>
</feature>
<comment type="caution">
    <text evidence="2">The sequence shown here is derived from an EMBL/GenBank/DDBJ whole genome shotgun (WGS) entry which is preliminary data.</text>
</comment>
<keyword evidence="3" id="KW-1185">Reference proteome</keyword>
<dbReference type="OrthoDB" id="4847496at2759"/>
<organism evidence="2 3">
    <name type="scientific">Fusarium langsethiae</name>
    <dbReference type="NCBI Taxonomy" id="179993"/>
    <lineage>
        <taxon>Eukaryota</taxon>
        <taxon>Fungi</taxon>
        <taxon>Dikarya</taxon>
        <taxon>Ascomycota</taxon>
        <taxon>Pezizomycotina</taxon>
        <taxon>Sordariomycetes</taxon>
        <taxon>Hypocreomycetidae</taxon>
        <taxon>Hypocreales</taxon>
        <taxon>Nectriaceae</taxon>
        <taxon>Fusarium</taxon>
    </lineage>
</organism>
<feature type="compositionally biased region" description="Low complexity" evidence="1">
    <location>
        <begin position="675"/>
        <end position="686"/>
    </location>
</feature>
<feature type="region of interest" description="Disordered" evidence="1">
    <location>
        <begin position="671"/>
        <end position="751"/>
    </location>
</feature>
<feature type="compositionally biased region" description="Low complexity" evidence="1">
    <location>
        <begin position="25"/>
        <end position="40"/>
    </location>
</feature>
<proteinExistence type="predicted"/>
<feature type="compositionally biased region" description="Polar residues" evidence="1">
    <location>
        <begin position="56"/>
        <end position="67"/>
    </location>
</feature>
<feature type="compositionally biased region" description="Polar residues" evidence="1">
    <location>
        <begin position="724"/>
        <end position="744"/>
    </location>
</feature>
<feature type="region of interest" description="Disordered" evidence="1">
    <location>
        <begin position="1"/>
        <end position="283"/>
    </location>
</feature>
<feature type="compositionally biased region" description="Basic and acidic residues" evidence="1">
    <location>
        <begin position="262"/>
        <end position="276"/>
    </location>
</feature>
<feature type="compositionally biased region" description="Polar residues" evidence="1">
    <location>
        <begin position="411"/>
        <end position="421"/>
    </location>
</feature>
<dbReference type="EMBL" id="JXCE01000042">
    <property type="protein sequence ID" value="KPA43448.1"/>
    <property type="molecule type" value="Genomic_DNA"/>
</dbReference>
<sequence>MSPSNPLKKPARRPPGRPVTQDPLQSSAASQSAPEQACSQTPSQLLDAPQRPTEPQIVQQPQLTSDYQPFAVGGLSFDLTQPFPPLGRSSALDTTPIDPQLSSAGSHFPNSTQTAPFQPQANPTTDTAISSTSQVTAREQPQSTTEEQGLTLPSITVQTSNQFAPPVESTATSEGVSEQPPPAAGKRAQKAQPKKPRKRNIDQVDGQPASGPAGKKRATEKFKEQPKEQSKEQPKRSRKRNVEQVDDQSTPEPAAKKRATGKPKEQSKEKPKEKPIPDPLANILPKVFEQFTKTSKSRVKEWTQIFAKTVVEQVQADARDQLDNLRPPRIQPAPPVDLTRDQPPEEESDEEHPAGYQPAAYQPTGDQFVESHPAESHPARDQPTKSHPAENQPAREQSTTMPEGDQPQGVPASNPTTTSDTQPEDPAIKSPGHYADKDTRRKLKIGNSTLARAGLGLPHFLTREEIHRRVCFIDETLQLQRTNAPILPPSELTQPGPKPFTPKPYKVPASIKDSRVRSFFDKKNHDLCTKNKQIDLDRNNQAAKGTRSRREEALDQYRQLANEQAIELNWWRIKAVSLGADYREWDQVPGTVKTNMTTEMSERVKKLEAAAAKEAKKQRSAIHSARTKENARLSKEDEARKKKEVQEVAAAYAAEDYALIEKMADPDYQATIPESSSTAAGGSTTANSQNANREKSGSVVDQDTETNTAANVTAAVTTQDTAEPTKNLNVTTTMAPDNNTSTAAPDNIAPGSMAPNNMASDIMDLGSMDFCSMNFSVPPDNEPSYNMPSFNMPSDNMPSGNTLDFGNSAQVNIGIAPTQFNASPGVLYGCASVENPTYPNTQNNTFGNVQTQQQQSSNLPQGTSNYHELRRQPSNVTMLDAQPETIQPLDPNMGAIMDQTSPYWESTGAPGSTALPSNIDPSFQGPMGDVSTLPPNNMSHNINGPMGDANLFSTNDIGQNSDGLTNSVSLYSEEDALFNAFLPSFQKNQDQNKSITNDKGSTNEYDINADSSTYPDPVEECNMSRWINLSP</sequence>
<feature type="region of interest" description="Disordered" evidence="1">
    <location>
        <begin position="989"/>
        <end position="1016"/>
    </location>
</feature>
<dbReference type="AlphaFoldDB" id="A0A0M9F058"/>
<evidence type="ECO:0000256" key="1">
    <source>
        <dbReference type="SAM" id="MobiDB-lite"/>
    </source>
</evidence>
<feature type="region of interest" description="Disordered" evidence="1">
    <location>
        <begin position="615"/>
        <end position="643"/>
    </location>
</feature>
<feature type="compositionally biased region" description="Polar residues" evidence="1">
    <location>
        <begin position="989"/>
        <end position="1014"/>
    </location>
</feature>
<evidence type="ECO:0000313" key="3">
    <source>
        <dbReference type="Proteomes" id="UP000037904"/>
    </source>
</evidence>
<feature type="compositionally biased region" description="Basic and acidic residues" evidence="1">
    <location>
        <begin position="626"/>
        <end position="643"/>
    </location>
</feature>
<accession>A0A0M9F058</accession>
<protein>
    <submittedName>
        <fullName evidence="2">Uncharacterized protein</fullName>
    </submittedName>
</protein>
<evidence type="ECO:0000313" key="2">
    <source>
        <dbReference type="EMBL" id="KPA43448.1"/>
    </source>
</evidence>
<feature type="compositionally biased region" description="Low complexity" evidence="1">
    <location>
        <begin position="705"/>
        <end position="722"/>
    </location>
</feature>
<reference evidence="2 3" key="1">
    <citation type="submission" date="2015-04" db="EMBL/GenBank/DDBJ databases">
        <title>The draft genome sequence of Fusarium langsethiae, a T-2/HT-2 mycotoxin producer.</title>
        <authorList>
            <person name="Lysoe E."/>
            <person name="Divon H.H."/>
            <person name="Terzi V."/>
            <person name="Orru L."/>
            <person name="Lamontanara A."/>
            <person name="Kolseth A.-K."/>
            <person name="Frandsen R.J."/>
            <person name="Nielsen K."/>
            <person name="Thrane U."/>
        </authorList>
    </citation>
    <scope>NUCLEOTIDE SEQUENCE [LARGE SCALE GENOMIC DNA]</scope>
    <source>
        <strain evidence="2 3">Fl201059</strain>
    </source>
</reference>
<feature type="compositionally biased region" description="Basic and acidic residues" evidence="1">
    <location>
        <begin position="372"/>
        <end position="388"/>
    </location>
</feature>